<proteinExistence type="predicted"/>
<keyword evidence="2" id="KW-1185">Reference proteome</keyword>
<dbReference type="Proteomes" id="UP000198211">
    <property type="component" value="Unassembled WGS sequence"/>
</dbReference>
<accession>A0A225W638</accession>
<reference evidence="2" key="1">
    <citation type="submission" date="2017-03" db="EMBL/GenBank/DDBJ databases">
        <title>Phytopthora megakarya and P. palmivora, two closely related causual agents of cacao black pod achieved similar genome size and gene model numbers by different mechanisms.</title>
        <authorList>
            <person name="Ali S."/>
            <person name="Shao J."/>
            <person name="Larry D.J."/>
            <person name="Kronmiller B."/>
            <person name="Shen D."/>
            <person name="Strem M.D."/>
            <person name="Melnick R.L."/>
            <person name="Guiltinan M.J."/>
            <person name="Tyler B.M."/>
            <person name="Meinhardt L.W."/>
            <person name="Bailey B.A."/>
        </authorList>
    </citation>
    <scope>NUCLEOTIDE SEQUENCE [LARGE SCALE GENOMIC DNA]</scope>
    <source>
        <strain evidence="2">zdho120</strain>
    </source>
</reference>
<organism evidence="1 2">
    <name type="scientific">Phytophthora megakarya</name>
    <dbReference type="NCBI Taxonomy" id="4795"/>
    <lineage>
        <taxon>Eukaryota</taxon>
        <taxon>Sar</taxon>
        <taxon>Stramenopiles</taxon>
        <taxon>Oomycota</taxon>
        <taxon>Peronosporomycetes</taxon>
        <taxon>Peronosporales</taxon>
        <taxon>Peronosporaceae</taxon>
        <taxon>Phytophthora</taxon>
    </lineage>
</organism>
<name>A0A225W638_9STRA</name>
<evidence type="ECO:0000313" key="1">
    <source>
        <dbReference type="EMBL" id="OWZ12330.1"/>
    </source>
</evidence>
<evidence type="ECO:0000313" key="2">
    <source>
        <dbReference type="Proteomes" id="UP000198211"/>
    </source>
</evidence>
<sequence>MPTPIPADFPNKVSVSIGNDDSSCEKPSTARIREGGCSDGDMFGCTAYERVGGWSNVTYYGLGSCSHSREDYLKSAFKNSEIFMIEHYQDVKCSKLESTEVYRADGECHFFTLGVMKIWVAQDKSMAALLTSSHCENDNWNVALDLNVSVNTGACIPDNGSSNRAVKYVYIGGSDTLSTRAPSNYGRSLWPVRDGSLCVHEFVDPNVCRGFKAGLNLLEMSNQFFQYEQWMTSFLPHNDYYGKIPMLPDRFLQYLFPVNRWVFNLWKTACTQTYNPARPQELADCQCAHEQLIRGISAARRIQHITGRYDLDSEWCDLLRKRDQILYQGSGSSVLLDLCDRNIGEHLNDKRRALLDSILC</sequence>
<dbReference type="EMBL" id="NBNE01001878">
    <property type="protein sequence ID" value="OWZ12330.1"/>
    <property type="molecule type" value="Genomic_DNA"/>
</dbReference>
<dbReference type="AlphaFoldDB" id="A0A225W638"/>
<comment type="caution">
    <text evidence="1">The sequence shown here is derived from an EMBL/GenBank/DDBJ whole genome shotgun (WGS) entry which is preliminary data.</text>
</comment>
<dbReference type="OrthoDB" id="128922at2759"/>
<protein>
    <submittedName>
        <fullName evidence="1">Uncharacterized protein</fullName>
    </submittedName>
</protein>
<gene>
    <name evidence="1" type="ORF">PHMEG_00014527</name>
</gene>